<dbReference type="Proteomes" id="UP000017836">
    <property type="component" value="Unassembled WGS sequence"/>
</dbReference>
<keyword evidence="3 4" id="KW-0964">Secreted</keyword>
<keyword evidence="5" id="KW-1133">Transmembrane helix</keyword>
<evidence type="ECO:0000313" key="7">
    <source>
        <dbReference type="Proteomes" id="UP000017836"/>
    </source>
</evidence>
<comment type="subcellular location">
    <subcellularLocation>
        <location evidence="4">Secreted</location>
        <location evidence="4">Extracellular space</location>
        <location evidence="4">Apoplast</location>
    </subcellularLocation>
</comment>
<keyword evidence="5" id="KW-0472">Membrane</keyword>
<dbReference type="EMBL" id="KI392312">
    <property type="protein sequence ID" value="ERN17634.1"/>
    <property type="molecule type" value="Genomic_DNA"/>
</dbReference>
<evidence type="ECO:0000256" key="2">
    <source>
        <dbReference type="ARBA" id="ARBA00011738"/>
    </source>
</evidence>
<sequence length="179" mass="19708">MLPKLIFFSAVTAATVAVILLALISTGVKRNPGERNTYYPPISLYIQRPQPFEPPPGSRGDGGALVFHHIVTVRLENTSKVAGKAQGFIIPADRFANSVFNIIFLSLETPDYAGGLSIQAKDMKHTNKEELQVIGGTGSFAFARGLAVFRRAADPFRQGHEAMYQLTLHLRFPDRKPKE</sequence>
<keyword evidence="4" id="KW-0052">Apoplast</keyword>
<reference evidence="7" key="1">
    <citation type="journal article" date="2013" name="Science">
        <title>The Amborella genome and the evolution of flowering plants.</title>
        <authorList>
            <consortium name="Amborella Genome Project"/>
        </authorList>
    </citation>
    <scope>NUCLEOTIDE SEQUENCE [LARGE SCALE GENOMIC DNA]</scope>
</reference>
<evidence type="ECO:0000256" key="1">
    <source>
        <dbReference type="ARBA" id="ARBA00010746"/>
    </source>
</evidence>
<dbReference type="PANTHER" id="PTHR21495">
    <property type="entry name" value="NUCLEOPORIN-RELATED"/>
    <property type="match status" value="1"/>
</dbReference>
<gene>
    <name evidence="6" type="ORF">AMTR_s00059p00176030</name>
</gene>
<dbReference type="AlphaFoldDB" id="U5D5C1"/>
<dbReference type="OrthoDB" id="1859279at2759"/>
<evidence type="ECO:0000256" key="5">
    <source>
        <dbReference type="SAM" id="Phobius"/>
    </source>
</evidence>
<name>U5D5C1_AMBTC</name>
<dbReference type="eggNOG" id="ENOG502RZEP">
    <property type="taxonomic scope" value="Eukaryota"/>
</dbReference>
<dbReference type="KEGG" id="atr:18445979"/>
<evidence type="ECO:0000313" key="6">
    <source>
        <dbReference type="EMBL" id="ERN17634.1"/>
    </source>
</evidence>
<keyword evidence="7" id="KW-1185">Reference proteome</keyword>
<evidence type="ECO:0000256" key="4">
    <source>
        <dbReference type="RuleBase" id="RU363099"/>
    </source>
</evidence>
<dbReference type="Gramene" id="ERN17634">
    <property type="protein sequence ID" value="ERN17634"/>
    <property type="gene ID" value="AMTR_s00059p00176030"/>
</dbReference>
<comment type="similarity">
    <text evidence="1 4">Belongs to the plant dirigent protein family.</text>
</comment>
<organism evidence="6 7">
    <name type="scientific">Amborella trichopoda</name>
    <dbReference type="NCBI Taxonomy" id="13333"/>
    <lineage>
        <taxon>Eukaryota</taxon>
        <taxon>Viridiplantae</taxon>
        <taxon>Streptophyta</taxon>
        <taxon>Embryophyta</taxon>
        <taxon>Tracheophyta</taxon>
        <taxon>Spermatophyta</taxon>
        <taxon>Magnoliopsida</taxon>
        <taxon>Amborellales</taxon>
        <taxon>Amborellaceae</taxon>
        <taxon>Amborella</taxon>
    </lineage>
</organism>
<comment type="function">
    <text evidence="4">Dirigent proteins impart stereoselectivity on the phenoxy radical-coupling reaction, yielding optically active lignans from two molecules of coniferyl alcohol in the biosynthesis of lignans, flavonolignans, and alkaloids and thus plays a central role in plant secondary metabolism.</text>
</comment>
<protein>
    <recommendedName>
        <fullName evidence="4">Dirigent protein</fullName>
    </recommendedName>
</protein>
<evidence type="ECO:0000256" key="3">
    <source>
        <dbReference type="ARBA" id="ARBA00022525"/>
    </source>
</evidence>
<dbReference type="GO" id="GO:0048046">
    <property type="term" value="C:apoplast"/>
    <property type="evidence" value="ECO:0007669"/>
    <property type="project" value="UniProtKB-SubCell"/>
</dbReference>
<dbReference type="Gene3D" id="2.40.480.10">
    <property type="entry name" value="Allene oxide cyclase-like"/>
    <property type="match status" value="1"/>
</dbReference>
<dbReference type="InterPro" id="IPR004265">
    <property type="entry name" value="Dirigent"/>
</dbReference>
<accession>U5D5C1</accession>
<keyword evidence="5" id="KW-0812">Transmembrane</keyword>
<dbReference type="HOGENOM" id="CLU_114378_0_0_1"/>
<dbReference type="OMA" id="FHHTLTE"/>
<feature type="transmembrane region" description="Helical" evidence="5">
    <location>
        <begin position="6"/>
        <end position="28"/>
    </location>
</feature>
<comment type="subunit">
    <text evidence="2 4">Homodimer.</text>
</comment>
<dbReference type="InterPro" id="IPR044859">
    <property type="entry name" value="Allene_oxi_cyc_Dirigent"/>
</dbReference>
<dbReference type="Pfam" id="PF03018">
    <property type="entry name" value="Dirigent"/>
    <property type="match status" value="1"/>
</dbReference>
<dbReference type="GO" id="GO:0009699">
    <property type="term" value="P:phenylpropanoid biosynthetic process"/>
    <property type="evidence" value="ECO:0007669"/>
    <property type="project" value="UniProtKB-ARBA"/>
</dbReference>
<proteinExistence type="inferred from homology"/>